<keyword evidence="2" id="KW-0460">Magnesium</keyword>
<name>A0A7J6WMS9_THATH</name>
<dbReference type="GO" id="GO:0005388">
    <property type="term" value="F:P-type calcium transporter activity"/>
    <property type="evidence" value="ECO:0007669"/>
    <property type="project" value="TreeGrafter"/>
</dbReference>
<dbReference type="EMBL" id="JABWDY010012979">
    <property type="protein sequence ID" value="KAF5198684.1"/>
    <property type="molecule type" value="Genomic_DNA"/>
</dbReference>
<dbReference type="OrthoDB" id="116380at2759"/>
<reference evidence="5 6" key="1">
    <citation type="submission" date="2020-06" db="EMBL/GenBank/DDBJ databases">
        <title>Transcriptomic and genomic resources for Thalictrum thalictroides and T. hernandezii: Facilitating candidate gene discovery in an emerging model plant lineage.</title>
        <authorList>
            <person name="Arias T."/>
            <person name="Riano-Pachon D.M."/>
            <person name="Di Stilio V.S."/>
        </authorList>
    </citation>
    <scope>NUCLEOTIDE SEQUENCE [LARGE SCALE GENOMIC DNA]</scope>
    <source>
        <strain evidence="6">cv. WT478/WT964</strain>
        <tissue evidence="5">Leaves</tissue>
    </source>
</reference>
<organism evidence="5 6">
    <name type="scientific">Thalictrum thalictroides</name>
    <name type="common">Rue-anemone</name>
    <name type="synonym">Anemone thalictroides</name>
    <dbReference type="NCBI Taxonomy" id="46969"/>
    <lineage>
        <taxon>Eukaryota</taxon>
        <taxon>Viridiplantae</taxon>
        <taxon>Streptophyta</taxon>
        <taxon>Embryophyta</taxon>
        <taxon>Tracheophyta</taxon>
        <taxon>Spermatophyta</taxon>
        <taxon>Magnoliopsida</taxon>
        <taxon>Ranunculales</taxon>
        <taxon>Ranunculaceae</taxon>
        <taxon>Thalictroideae</taxon>
        <taxon>Thalictrum</taxon>
    </lineage>
</organism>
<feature type="transmembrane region" description="Helical" evidence="3">
    <location>
        <begin position="20"/>
        <end position="42"/>
    </location>
</feature>
<dbReference type="GO" id="GO:0005886">
    <property type="term" value="C:plasma membrane"/>
    <property type="evidence" value="ECO:0007669"/>
    <property type="project" value="TreeGrafter"/>
</dbReference>
<evidence type="ECO:0000313" key="6">
    <source>
        <dbReference type="Proteomes" id="UP000554482"/>
    </source>
</evidence>
<sequence>VFNEINSRDMEKINVFRGMFQSWVFIAVMIATVVFQVIIIQFMGTFANTVPLNWQLWLISVLIGAVSMFVAVFFKFIPVKERKQTITSKHHDGYEPLPTGPDLA</sequence>
<dbReference type="Gene3D" id="1.20.1110.10">
    <property type="entry name" value="Calcium-transporting ATPase, transmembrane domain"/>
    <property type="match status" value="1"/>
</dbReference>
<evidence type="ECO:0000256" key="2">
    <source>
        <dbReference type="ARBA" id="ARBA00022842"/>
    </source>
</evidence>
<dbReference type="SUPFAM" id="SSF81665">
    <property type="entry name" value="Calcium ATPase, transmembrane domain M"/>
    <property type="match status" value="1"/>
</dbReference>
<keyword evidence="3" id="KW-1133">Transmembrane helix</keyword>
<protein>
    <submittedName>
        <fullName evidence="5">Calcium-transporting atpase</fullName>
    </submittedName>
</protein>
<evidence type="ECO:0000256" key="3">
    <source>
        <dbReference type="SAM" id="Phobius"/>
    </source>
</evidence>
<feature type="domain" description="Cation-transporting P-type ATPase C-terminal" evidence="4">
    <location>
        <begin position="1"/>
        <end position="77"/>
    </location>
</feature>
<dbReference type="Proteomes" id="UP000554482">
    <property type="component" value="Unassembled WGS sequence"/>
</dbReference>
<dbReference type="InterPro" id="IPR023298">
    <property type="entry name" value="ATPase_P-typ_TM_dom_sf"/>
</dbReference>
<keyword evidence="6" id="KW-1185">Reference proteome</keyword>
<feature type="transmembrane region" description="Helical" evidence="3">
    <location>
        <begin position="54"/>
        <end position="74"/>
    </location>
</feature>
<dbReference type="Pfam" id="PF00689">
    <property type="entry name" value="Cation_ATPase_C"/>
    <property type="match status" value="1"/>
</dbReference>
<keyword evidence="3" id="KW-0812">Transmembrane</keyword>
<evidence type="ECO:0000259" key="4">
    <source>
        <dbReference type="Pfam" id="PF00689"/>
    </source>
</evidence>
<dbReference type="PANTHER" id="PTHR24093:SF462">
    <property type="entry name" value="CALCIUM-TRANSPORTING ATPASE 11, PLASMA MEMBRANE-TYPE-RELATED"/>
    <property type="match status" value="1"/>
</dbReference>
<evidence type="ECO:0000256" key="1">
    <source>
        <dbReference type="ARBA" id="ARBA00022723"/>
    </source>
</evidence>
<feature type="non-terminal residue" evidence="5">
    <location>
        <position position="1"/>
    </location>
</feature>
<comment type="caution">
    <text evidence="5">The sequence shown here is derived from an EMBL/GenBank/DDBJ whole genome shotgun (WGS) entry which is preliminary data.</text>
</comment>
<proteinExistence type="predicted"/>
<dbReference type="InterPro" id="IPR006068">
    <property type="entry name" value="ATPase_P-typ_cation-transptr_C"/>
</dbReference>
<dbReference type="PANTHER" id="PTHR24093">
    <property type="entry name" value="CATION TRANSPORTING ATPASE"/>
    <property type="match status" value="1"/>
</dbReference>
<dbReference type="GO" id="GO:0046872">
    <property type="term" value="F:metal ion binding"/>
    <property type="evidence" value="ECO:0007669"/>
    <property type="project" value="UniProtKB-KW"/>
</dbReference>
<keyword evidence="3" id="KW-0472">Membrane</keyword>
<dbReference type="AlphaFoldDB" id="A0A7J6WMS9"/>
<accession>A0A7J6WMS9</accession>
<evidence type="ECO:0000313" key="5">
    <source>
        <dbReference type="EMBL" id="KAF5198684.1"/>
    </source>
</evidence>
<gene>
    <name evidence="5" type="ORF">FRX31_011729</name>
</gene>
<keyword evidence="1" id="KW-0479">Metal-binding</keyword>